<dbReference type="Pfam" id="PF19051">
    <property type="entry name" value="GFO_IDH_MocA_C2"/>
    <property type="match status" value="1"/>
</dbReference>
<organism evidence="4">
    <name type="scientific">marine sediment metagenome</name>
    <dbReference type="NCBI Taxonomy" id="412755"/>
    <lineage>
        <taxon>unclassified sequences</taxon>
        <taxon>metagenomes</taxon>
        <taxon>ecological metagenomes</taxon>
    </lineage>
</organism>
<dbReference type="GO" id="GO:0016491">
    <property type="term" value="F:oxidoreductase activity"/>
    <property type="evidence" value="ECO:0007669"/>
    <property type="project" value="UniProtKB-KW"/>
</dbReference>
<feature type="domain" description="Gfo/Idh/MocA-like oxidoreductase bacterial type C-terminal" evidence="3">
    <location>
        <begin position="176"/>
        <end position="223"/>
    </location>
</feature>
<dbReference type="Pfam" id="PF01408">
    <property type="entry name" value="GFO_IDH_MocA"/>
    <property type="match status" value="1"/>
</dbReference>
<evidence type="ECO:0000256" key="1">
    <source>
        <dbReference type="ARBA" id="ARBA00023002"/>
    </source>
</evidence>
<reference evidence="4" key="1">
    <citation type="journal article" date="2014" name="Front. Microbiol.">
        <title>High frequency of phylogenetically diverse reductive dehalogenase-homologous genes in deep subseafloor sedimentary metagenomes.</title>
        <authorList>
            <person name="Kawai M."/>
            <person name="Futagami T."/>
            <person name="Toyoda A."/>
            <person name="Takaki Y."/>
            <person name="Nishi S."/>
            <person name="Hori S."/>
            <person name="Arai W."/>
            <person name="Tsubouchi T."/>
            <person name="Morono Y."/>
            <person name="Uchiyama I."/>
            <person name="Ito T."/>
            <person name="Fujiyama A."/>
            <person name="Inagaki F."/>
            <person name="Takami H."/>
        </authorList>
    </citation>
    <scope>NUCLEOTIDE SEQUENCE</scope>
    <source>
        <strain evidence="4">Expedition CK06-06</strain>
    </source>
</reference>
<dbReference type="Gene3D" id="3.40.50.720">
    <property type="entry name" value="NAD(P)-binding Rossmann-like Domain"/>
    <property type="match status" value="1"/>
</dbReference>
<feature type="non-terminal residue" evidence="4">
    <location>
        <position position="1"/>
    </location>
</feature>
<dbReference type="InterPro" id="IPR043906">
    <property type="entry name" value="Gfo/Idh/MocA_OxRdtase_bact_C"/>
</dbReference>
<evidence type="ECO:0000259" key="3">
    <source>
        <dbReference type="Pfam" id="PF19051"/>
    </source>
</evidence>
<dbReference type="AlphaFoldDB" id="X0Z380"/>
<comment type="caution">
    <text evidence="4">The sequence shown here is derived from an EMBL/GenBank/DDBJ whole genome shotgun (WGS) entry which is preliminary data.</text>
</comment>
<dbReference type="PANTHER" id="PTHR43818:SF11">
    <property type="entry name" value="BCDNA.GH03377"/>
    <property type="match status" value="1"/>
</dbReference>
<dbReference type="InterPro" id="IPR036291">
    <property type="entry name" value="NAD(P)-bd_dom_sf"/>
</dbReference>
<gene>
    <name evidence="4" type="ORF">S01H1_79765</name>
</gene>
<dbReference type="SUPFAM" id="SSF51735">
    <property type="entry name" value="NAD(P)-binding Rossmann-fold domains"/>
    <property type="match status" value="1"/>
</dbReference>
<protein>
    <recommendedName>
        <fullName evidence="5">Gfo/Idh/MocA-like oxidoreductase N-terminal domain-containing protein</fullName>
    </recommendedName>
</protein>
<dbReference type="EMBL" id="BARS01053805">
    <property type="protein sequence ID" value="GAG43036.1"/>
    <property type="molecule type" value="Genomic_DNA"/>
</dbReference>
<sequence>GAAMSVPYLIPSGVLAAPGRSGANERLTMAHIGVGGMGGYHLRDMVNRRNRGEVNIAAVCDIDRNRLINALKTAGKGVQPYHDYRYILERKDIDAVVIGTPDHWHGVQTVHAAECGKHVYVEKPACCTIEEGKAMVAAAKENNVSVQVGSQGRSQPEAYLAHRYLVNGNIGHIDKVTCFHYNSPEDKNSVPDSDPPAELDWDLWLGPLRWRPYNKKYCHGVFR</sequence>
<dbReference type="InterPro" id="IPR000683">
    <property type="entry name" value="Gfo/Idh/MocA-like_OxRdtase_N"/>
</dbReference>
<accession>X0Z380</accession>
<feature type="non-terminal residue" evidence="4">
    <location>
        <position position="223"/>
    </location>
</feature>
<name>X0Z380_9ZZZZ</name>
<dbReference type="InterPro" id="IPR050463">
    <property type="entry name" value="Gfo/Idh/MocA_oxidrdct_glycsds"/>
</dbReference>
<keyword evidence="1" id="KW-0560">Oxidoreductase</keyword>
<dbReference type="PANTHER" id="PTHR43818">
    <property type="entry name" value="BCDNA.GH03377"/>
    <property type="match status" value="1"/>
</dbReference>
<feature type="domain" description="Gfo/Idh/MocA-like oxidoreductase N-terminal" evidence="2">
    <location>
        <begin position="30"/>
        <end position="149"/>
    </location>
</feature>
<evidence type="ECO:0008006" key="5">
    <source>
        <dbReference type="Google" id="ProtNLM"/>
    </source>
</evidence>
<proteinExistence type="predicted"/>
<dbReference type="GO" id="GO:0000166">
    <property type="term" value="F:nucleotide binding"/>
    <property type="evidence" value="ECO:0007669"/>
    <property type="project" value="InterPro"/>
</dbReference>
<evidence type="ECO:0000313" key="4">
    <source>
        <dbReference type="EMBL" id="GAG43036.1"/>
    </source>
</evidence>
<evidence type="ECO:0000259" key="2">
    <source>
        <dbReference type="Pfam" id="PF01408"/>
    </source>
</evidence>